<dbReference type="AlphaFoldDB" id="A0A0P9F0S1"/>
<keyword evidence="1" id="KW-1133">Transmembrane helix</keyword>
<evidence type="ECO:0000313" key="3">
    <source>
        <dbReference type="Proteomes" id="UP000050509"/>
    </source>
</evidence>
<evidence type="ECO:0000313" key="2">
    <source>
        <dbReference type="EMBL" id="KPV49897.1"/>
    </source>
</evidence>
<organism evidence="2 3">
    <name type="scientific">Kouleothrix aurantiaca</name>
    <dbReference type="NCBI Taxonomy" id="186479"/>
    <lineage>
        <taxon>Bacteria</taxon>
        <taxon>Bacillati</taxon>
        <taxon>Chloroflexota</taxon>
        <taxon>Chloroflexia</taxon>
        <taxon>Chloroflexales</taxon>
        <taxon>Roseiflexineae</taxon>
        <taxon>Roseiflexaceae</taxon>
        <taxon>Kouleothrix</taxon>
    </lineage>
</organism>
<dbReference type="EMBL" id="LJCR01001685">
    <property type="protein sequence ID" value="KPV49897.1"/>
    <property type="molecule type" value="Genomic_DNA"/>
</dbReference>
<reference evidence="2 3" key="1">
    <citation type="submission" date="2015-09" db="EMBL/GenBank/DDBJ databases">
        <title>Draft genome sequence of Kouleothrix aurantiaca JCM 19913.</title>
        <authorList>
            <person name="Hemp J."/>
        </authorList>
    </citation>
    <scope>NUCLEOTIDE SEQUENCE [LARGE SCALE GENOMIC DNA]</scope>
    <source>
        <strain evidence="2 3">COM-B</strain>
    </source>
</reference>
<evidence type="ECO:0008006" key="4">
    <source>
        <dbReference type="Google" id="ProtNLM"/>
    </source>
</evidence>
<feature type="transmembrane region" description="Helical" evidence="1">
    <location>
        <begin position="164"/>
        <end position="182"/>
    </location>
</feature>
<keyword evidence="3" id="KW-1185">Reference proteome</keyword>
<proteinExistence type="predicted"/>
<feature type="transmembrane region" description="Helical" evidence="1">
    <location>
        <begin position="44"/>
        <end position="65"/>
    </location>
</feature>
<dbReference type="Proteomes" id="UP000050509">
    <property type="component" value="Unassembled WGS sequence"/>
</dbReference>
<keyword evidence="1" id="KW-0472">Membrane</keyword>
<name>A0A0P9F0S1_9CHLR</name>
<feature type="transmembrane region" description="Helical" evidence="1">
    <location>
        <begin position="133"/>
        <end position="152"/>
    </location>
</feature>
<comment type="caution">
    <text evidence="2">The sequence shown here is derived from an EMBL/GenBank/DDBJ whole genome shotgun (WGS) entry which is preliminary data.</text>
</comment>
<feature type="transmembrane region" description="Helical" evidence="1">
    <location>
        <begin position="77"/>
        <end position="96"/>
    </location>
</feature>
<feature type="transmembrane region" description="Helical" evidence="1">
    <location>
        <begin position="188"/>
        <end position="206"/>
    </location>
</feature>
<sequence>MKITASNLFRWAGLAAIASGMLFIVIQLVHPLDLLGSVATTQWAIAHYVGVAMCLSGMLGITGIYARQAEAAGWPGLAGYLLVSLFYALSLAFQFAEAFISPLLVGAAPAFVEGMLGVANGHPAAINLGALPAIYALAGFGGYVLGGLLFGIATLRAGILPRWAGALLAFAAVSPPLLASLLPHPLDRIRAVPMGLALVGLGFALWSEPRAQAAKPVPGRAGSQLRSTEAE</sequence>
<keyword evidence="1" id="KW-0812">Transmembrane</keyword>
<feature type="transmembrane region" description="Helical" evidence="1">
    <location>
        <begin position="12"/>
        <end position="32"/>
    </location>
</feature>
<accession>A0A0P9F0S1</accession>
<protein>
    <recommendedName>
        <fullName evidence="4">DUF4386 domain-containing protein</fullName>
    </recommendedName>
</protein>
<evidence type="ECO:0000256" key="1">
    <source>
        <dbReference type="SAM" id="Phobius"/>
    </source>
</evidence>
<gene>
    <name evidence="2" type="ORF">SE17_30035</name>
</gene>